<dbReference type="Proteomes" id="UP000799324">
    <property type="component" value="Unassembled WGS sequence"/>
</dbReference>
<organism evidence="2 3">
    <name type="scientific">Lophiostoma macrostomum CBS 122681</name>
    <dbReference type="NCBI Taxonomy" id="1314788"/>
    <lineage>
        <taxon>Eukaryota</taxon>
        <taxon>Fungi</taxon>
        <taxon>Dikarya</taxon>
        <taxon>Ascomycota</taxon>
        <taxon>Pezizomycotina</taxon>
        <taxon>Dothideomycetes</taxon>
        <taxon>Pleosporomycetidae</taxon>
        <taxon>Pleosporales</taxon>
        <taxon>Lophiostomataceae</taxon>
        <taxon>Lophiostoma</taxon>
    </lineage>
</organism>
<proteinExistence type="predicted"/>
<evidence type="ECO:0000256" key="1">
    <source>
        <dbReference type="SAM" id="MobiDB-lite"/>
    </source>
</evidence>
<gene>
    <name evidence="2" type="ORF">K491DRAFT_685813</name>
</gene>
<feature type="compositionally biased region" description="Basic and acidic residues" evidence="1">
    <location>
        <begin position="10"/>
        <end position="19"/>
    </location>
</feature>
<evidence type="ECO:0000313" key="2">
    <source>
        <dbReference type="EMBL" id="KAF2647069.1"/>
    </source>
</evidence>
<accession>A0A6A6SH31</accession>
<dbReference type="AlphaFoldDB" id="A0A6A6SH31"/>
<feature type="region of interest" description="Disordered" evidence="1">
    <location>
        <begin position="1"/>
        <end position="26"/>
    </location>
</feature>
<dbReference type="EMBL" id="MU004702">
    <property type="protein sequence ID" value="KAF2647069.1"/>
    <property type="molecule type" value="Genomic_DNA"/>
</dbReference>
<evidence type="ECO:0000313" key="3">
    <source>
        <dbReference type="Proteomes" id="UP000799324"/>
    </source>
</evidence>
<sequence>MAGKNTRTTRGKEPSRDLSETVPETPRDAISAQLEAETQTLRNYQSLVDNLAVSRGRPAHVTRDKNNSCLVSLECDSGAYPPERPAAFQPPRTTRVAPAQTPRPLPSGDSLI</sequence>
<reference evidence="2" key="1">
    <citation type="journal article" date="2020" name="Stud. Mycol.">
        <title>101 Dothideomycetes genomes: a test case for predicting lifestyles and emergence of pathogens.</title>
        <authorList>
            <person name="Haridas S."/>
            <person name="Albert R."/>
            <person name="Binder M."/>
            <person name="Bloem J."/>
            <person name="Labutti K."/>
            <person name="Salamov A."/>
            <person name="Andreopoulos B."/>
            <person name="Baker S."/>
            <person name="Barry K."/>
            <person name="Bills G."/>
            <person name="Bluhm B."/>
            <person name="Cannon C."/>
            <person name="Castanera R."/>
            <person name="Culley D."/>
            <person name="Daum C."/>
            <person name="Ezra D."/>
            <person name="Gonzalez J."/>
            <person name="Henrissat B."/>
            <person name="Kuo A."/>
            <person name="Liang C."/>
            <person name="Lipzen A."/>
            <person name="Lutzoni F."/>
            <person name="Magnuson J."/>
            <person name="Mondo S."/>
            <person name="Nolan M."/>
            <person name="Ohm R."/>
            <person name="Pangilinan J."/>
            <person name="Park H.-J."/>
            <person name="Ramirez L."/>
            <person name="Alfaro M."/>
            <person name="Sun H."/>
            <person name="Tritt A."/>
            <person name="Yoshinaga Y."/>
            <person name="Zwiers L.-H."/>
            <person name="Turgeon B."/>
            <person name="Goodwin S."/>
            <person name="Spatafora J."/>
            <person name="Crous P."/>
            <person name="Grigoriev I."/>
        </authorList>
    </citation>
    <scope>NUCLEOTIDE SEQUENCE</scope>
    <source>
        <strain evidence="2">CBS 122681</strain>
    </source>
</reference>
<keyword evidence="3" id="KW-1185">Reference proteome</keyword>
<name>A0A6A6SH31_9PLEO</name>
<protein>
    <submittedName>
        <fullName evidence="2">Uncharacterized protein</fullName>
    </submittedName>
</protein>
<feature type="region of interest" description="Disordered" evidence="1">
    <location>
        <begin position="79"/>
        <end position="112"/>
    </location>
</feature>